<accession>F8C4Y4</accession>
<comment type="catalytic activity">
    <reaction evidence="1">
        <text>ATP + protein L-histidine = ADP + protein N-phospho-L-histidine.</text>
        <dbReference type="EC" id="2.7.13.3"/>
    </reaction>
</comment>
<dbReference type="GO" id="GO:0005524">
    <property type="term" value="F:ATP binding"/>
    <property type="evidence" value="ECO:0007669"/>
    <property type="project" value="UniProtKB-KW"/>
</dbReference>
<evidence type="ECO:0000313" key="17">
    <source>
        <dbReference type="EMBL" id="AEH22768.1"/>
    </source>
</evidence>
<dbReference type="Pfam" id="PF02518">
    <property type="entry name" value="HATPase_c"/>
    <property type="match status" value="1"/>
</dbReference>
<dbReference type="InterPro" id="IPR036097">
    <property type="entry name" value="HisK_dim/P_sf"/>
</dbReference>
<dbReference type="Gene3D" id="6.10.340.10">
    <property type="match status" value="1"/>
</dbReference>
<dbReference type="HOGENOM" id="CLU_000445_89_29_0"/>
<dbReference type="CDD" id="cd00082">
    <property type="entry name" value="HisKA"/>
    <property type="match status" value="1"/>
</dbReference>
<keyword evidence="9 17" id="KW-0418">Kinase</keyword>
<feature type="transmembrane region" description="Helical" evidence="14">
    <location>
        <begin position="13"/>
        <end position="34"/>
    </location>
</feature>
<dbReference type="SUPFAM" id="SSF55874">
    <property type="entry name" value="ATPase domain of HSP90 chaperone/DNA topoisomerase II/histidine kinase"/>
    <property type="match status" value="1"/>
</dbReference>
<dbReference type="SUPFAM" id="SSF47384">
    <property type="entry name" value="Homodimeric domain of signal transducing histidine kinase"/>
    <property type="match status" value="1"/>
</dbReference>
<dbReference type="KEGG" id="top:TOPB45_0666"/>
<keyword evidence="13 14" id="KW-0472">Membrane</keyword>
<dbReference type="PRINTS" id="PR00344">
    <property type="entry name" value="BCTRLSENSOR"/>
</dbReference>
<dbReference type="AlphaFoldDB" id="F8C4Y4"/>
<dbReference type="Pfam" id="PF00512">
    <property type="entry name" value="HisKA"/>
    <property type="match status" value="1"/>
</dbReference>
<gene>
    <name evidence="17" type="ordered locus">TOPB45_0666</name>
</gene>
<dbReference type="PATRIC" id="fig|795359.3.peg.676"/>
<dbReference type="GO" id="GO:0005886">
    <property type="term" value="C:plasma membrane"/>
    <property type="evidence" value="ECO:0007669"/>
    <property type="project" value="UniProtKB-SubCell"/>
</dbReference>
<evidence type="ECO:0000256" key="11">
    <source>
        <dbReference type="ARBA" id="ARBA00022989"/>
    </source>
</evidence>
<feature type="domain" description="Histidine kinase" evidence="15">
    <location>
        <begin position="260"/>
        <end position="473"/>
    </location>
</feature>
<dbReference type="EMBL" id="CP002829">
    <property type="protein sequence ID" value="AEH22768.1"/>
    <property type="molecule type" value="Genomic_DNA"/>
</dbReference>
<keyword evidence="18" id="KW-1185">Reference proteome</keyword>
<evidence type="ECO:0000259" key="16">
    <source>
        <dbReference type="PROSITE" id="PS50885"/>
    </source>
</evidence>
<keyword evidence="5" id="KW-0597">Phosphoprotein</keyword>
<evidence type="ECO:0000259" key="15">
    <source>
        <dbReference type="PROSITE" id="PS50109"/>
    </source>
</evidence>
<dbReference type="Gene3D" id="3.30.565.10">
    <property type="entry name" value="Histidine kinase-like ATPase, C-terminal domain"/>
    <property type="match status" value="1"/>
</dbReference>
<feature type="domain" description="HAMP" evidence="16">
    <location>
        <begin position="191"/>
        <end position="240"/>
    </location>
</feature>
<evidence type="ECO:0000256" key="2">
    <source>
        <dbReference type="ARBA" id="ARBA00004651"/>
    </source>
</evidence>
<feature type="transmembrane region" description="Helical" evidence="14">
    <location>
        <begin position="170"/>
        <end position="190"/>
    </location>
</feature>
<reference evidence="17 18" key="1">
    <citation type="journal article" date="2013" name="Genome Announc.">
        <title>Complete genome sequence of the hyperthermophilic sulfate-reducing bacterium Thermodesulfobacterium geofontis OPF15T.</title>
        <authorList>
            <person name="Elkins J.G."/>
            <person name="Hamilton-Brehm S.D."/>
            <person name="Lucas S."/>
            <person name="Han J."/>
            <person name="Lapidus A."/>
            <person name="Cheng J.F."/>
            <person name="Goodwin L.A."/>
            <person name="Pitluck S."/>
            <person name="Peters L."/>
            <person name="Mikhailova N."/>
            <person name="Davenport K.W."/>
            <person name="Detter J.C."/>
            <person name="Han C.S."/>
            <person name="Tapia R."/>
            <person name="Land M.L."/>
            <person name="Hauser L."/>
            <person name="Kyrpides N.C."/>
            <person name="Ivanova N.N."/>
            <person name="Pagani I."/>
            <person name="Bruce D."/>
            <person name="Woyke T."/>
            <person name="Cottingham R.W."/>
        </authorList>
    </citation>
    <scope>NUCLEOTIDE SEQUENCE [LARGE SCALE GENOMIC DNA]</scope>
    <source>
        <strain evidence="17 18">OPF15</strain>
    </source>
</reference>
<keyword evidence="6" id="KW-0808">Transferase</keyword>
<organism evidence="17 18">
    <name type="scientific">Thermodesulfobacterium geofontis (strain OPF15)</name>
    <dbReference type="NCBI Taxonomy" id="795359"/>
    <lineage>
        <taxon>Bacteria</taxon>
        <taxon>Pseudomonadati</taxon>
        <taxon>Thermodesulfobacteriota</taxon>
        <taxon>Thermodesulfobacteria</taxon>
        <taxon>Thermodesulfobacteriales</taxon>
        <taxon>Thermodesulfobacteriaceae</taxon>
        <taxon>Thermodesulfobacterium</taxon>
    </lineage>
</organism>
<evidence type="ECO:0000256" key="12">
    <source>
        <dbReference type="ARBA" id="ARBA00023012"/>
    </source>
</evidence>
<dbReference type="InterPro" id="IPR003594">
    <property type="entry name" value="HATPase_dom"/>
</dbReference>
<dbReference type="InterPro" id="IPR036890">
    <property type="entry name" value="HATPase_C_sf"/>
</dbReference>
<evidence type="ECO:0000256" key="9">
    <source>
        <dbReference type="ARBA" id="ARBA00022777"/>
    </source>
</evidence>
<evidence type="ECO:0000256" key="5">
    <source>
        <dbReference type="ARBA" id="ARBA00022553"/>
    </source>
</evidence>
<evidence type="ECO:0000256" key="4">
    <source>
        <dbReference type="ARBA" id="ARBA00022475"/>
    </source>
</evidence>
<evidence type="ECO:0000256" key="8">
    <source>
        <dbReference type="ARBA" id="ARBA00022741"/>
    </source>
</evidence>
<dbReference type="InterPro" id="IPR005467">
    <property type="entry name" value="His_kinase_dom"/>
</dbReference>
<evidence type="ECO:0000256" key="13">
    <source>
        <dbReference type="ARBA" id="ARBA00023136"/>
    </source>
</evidence>
<evidence type="ECO:0000256" key="3">
    <source>
        <dbReference type="ARBA" id="ARBA00012438"/>
    </source>
</evidence>
<dbReference type="GO" id="GO:0000155">
    <property type="term" value="F:phosphorelay sensor kinase activity"/>
    <property type="evidence" value="ECO:0007669"/>
    <property type="project" value="InterPro"/>
</dbReference>
<dbReference type="RefSeq" id="WP_013909468.1">
    <property type="nucleotide sequence ID" value="NC_015682.1"/>
</dbReference>
<keyword evidence="8" id="KW-0547">Nucleotide-binding</keyword>
<dbReference type="STRING" id="795359.TOPB45_0666"/>
<dbReference type="SMART" id="SM00388">
    <property type="entry name" value="HisKA"/>
    <property type="match status" value="1"/>
</dbReference>
<dbReference type="Pfam" id="PF00672">
    <property type="entry name" value="HAMP"/>
    <property type="match status" value="1"/>
</dbReference>
<dbReference type="CDD" id="cd06225">
    <property type="entry name" value="HAMP"/>
    <property type="match status" value="1"/>
</dbReference>
<dbReference type="SMART" id="SM00304">
    <property type="entry name" value="HAMP"/>
    <property type="match status" value="1"/>
</dbReference>
<dbReference type="Proteomes" id="UP000006583">
    <property type="component" value="Chromosome"/>
</dbReference>
<dbReference type="InterPro" id="IPR004358">
    <property type="entry name" value="Sig_transdc_His_kin-like_C"/>
</dbReference>
<keyword evidence="4" id="KW-1003">Cell membrane</keyword>
<evidence type="ECO:0000256" key="1">
    <source>
        <dbReference type="ARBA" id="ARBA00000085"/>
    </source>
</evidence>
<keyword evidence="11 14" id="KW-1133">Transmembrane helix</keyword>
<name>F8C4Y4_THEGP</name>
<dbReference type="PANTHER" id="PTHR45528">
    <property type="entry name" value="SENSOR HISTIDINE KINASE CPXA"/>
    <property type="match status" value="1"/>
</dbReference>
<dbReference type="Gene3D" id="1.10.287.130">
    <property type="match status" value="1"/>
</dbReference>
<keyword evidence="10" id="KW-0067">ATP-binding</keyword>
<dbReference type="PANTHER" id="PTHR45528:SF1">
    <property type="entry name" value="SENSOR HISTIDINE KINASE CPXA"/>
    <property type="match status" value="1"/>
</dbReference>
<sequence length="473" mass="54354">MFLKLIEKFSLKWSLILLLLSLNFILMLTLYIFYTQTEKRLIKEIERNTAELTKAIQIGVAEVTGNNPYKLINYLNTLKTKGVKEISIISNTQQIIASTNPQKIGEKITHKKKELIIKAELGEPVSEEEDAYSVIVPITAQNIQYGYIYLKINKENFSEILKTNALKRMVVTFIIFLLGIIFIYVISIKYTKPIETLSEIAIRIAKGDLDCEVNINRKDEIGKIAESFNFMIQKLRENKMFQERLREAEHLITFGQLSKTIAHEIRNPLNFINLSIDYLLDKLKNENLNKDYLNLLQNMKQEIYRINNLITEYLEYTKPLKLNKKPVNILEIINDVISLIEISAQQKGVSIITNYNIDNNLVLNLDTDLIKSCLLNIITNALQAMENSLVKNLFIETQLENNNLLIKIKDTGEGVPEEIKEKIFEPFFSTKKGGLGIGLPLAKKIIEEHKGKIEFLSKLGQGSEVKIYLPLQL</sequence>
<proteinExistence type="predicted"/>
<protein>
    <recommendedName>
        <fullName evidence="3">histidine kinase</fullName>
        <ecNumber evidence="3">2.7.13.3</ecNumber>
    </recommendedName>
</protein>
<dbReference type="EC" id="2.7.13.3" evidence="3"/>
<dbReference type="PROSITE" id="PS50885">
    <property type="entry name" value="HAMP"/>
    <property type="match status" value="1"/>
</dbReference>
<evidence type="ECO:0000256" key="10">
    <source>
        <dbReference type="ARBA" id="ARBA00022840"/>
    </source>
</evidence>
<dbReference type="SUPFAM" id="SSF158472">
    <property type="entry name" value="HAMP domain-like"/>
    <property type="match status" value="1"/>
</dbReference>
<dbReference type="InterPro" id="IPR003660">
    <property type="entry name" value="HAMP_dom"/>
</dbReference>
<dbReference type="eggNOG" id="COG5000">
    <property type="taxonomic scope" value="Bacteria"/>
</dbReference>
<dbReference type="PROSITE" id="PS50109">
    <property type="entry name" value="HIS_KIN"/>
    <property type="match status" value="1"/>
</dbReference>
<dbReference type="InterPro" id="IPR050398">
    <property type="entry name" value="HssS/ArlS-like"/>
</dbReference>
<dbReference type="InterPro" id="IPR003661">
    <property type="entry name" value="HisK_dim/P_dom"/>
</dbReference>
<keyword evidence="12" id="KW-0902">Two-component regulatory system</keyword>
<dbReference type="SMART" id="SM00387">
    <property type="entry name" value="HATPase_c"/>
    <property type="match status" value="1"/>
</dbReference>
<keyword evidence="7 14" id="KW-0812">Transmembrane</keyword>
<evidence type="ECO:0000313" key="18">
    <source>
        <dbReference type="Proteomes" id="UP000006583"/>
    </source>
</evidence>
<evidence type="ECO:0000256" key="14">
    <source>
        <dbReference type="SAM" id="Phobius"/>
    </source>
</evidence>
<comment type="subcellular location">
    <subcellularLocation>
        <location evidence="2">Cell membrane</location>
        <topology evidence="2">Multi-pass membrane protein</topology>
    </subcellularLocation>
</comment>
<evidence type="ECO:0000256" key="7">
    <source>
        <dbReference type="ARBA" id="ARBA00022692"/>
    </source>
</evidence>
<dbReference type="OrthoDB" id="9781147at2"/>
<evidence type="ECO:0000256" key="6">
    <source>
        <dbReference type="ARBA" id="ARBA00022679"/>
    </source>
</evidence>